<feature type="coiled-coil region" evidence="1">
    <location>
        <begin position="2"/>
        <end position="29"/>
    </location>
</feature>
<accession>A0A1D9FX94</accession>
<sequence length="75" mass="8432">MKQQLEKRLEALKSEFESGQKMITDLENQKVNLRDTLLRISGAIQVIEELLAETNMAGENQAQSLDKDAVSLLTN</sequence>
<keyword evidence="1" id="KW-0175">Coiled coil</keyword>
<evidence type="ECO:0000256" key="1">
    <source>
        <dbReference type="SAM" id="Coils"/>
    </source>
</evidence>
<evidence type="ECO:0000313" key="2">
    <source>
        <dbReference type="EMBL" id="AOY79961.1"/>
    </source>
</evidence>
<dbReference type="AlphaFoldDB" id="A0A1D9FX94"/>
<proteinExistence type="predicted"/>
<dbReference type="Proteomes" id="UP000176944">
    <property type="component" value="Chromosome"/>
</dbReference>
<dbReference type="EMBL" id="CP017708">
    <property type="protein sequence ID" value="AOY79961.1"/>
    <property type="molecule type" value="Genomic_DNA"/>
</dbReference>
<protein>
    <submittedName>
        <fullName evidence="2">Uncharacterized protein</fullName>
    </submittedName>
</protein>
<evidence type="ECO:0000313" key="3">
    <source>
        <dbReference type="Proteomes" id="UP000176944"/>
    </source>
</evidence>
<reference evidence="3" key="1">
    <citation type="submission" date="2016-10" db="EMBL/GenBank/DDBJ databases">
        <title>Comparative genomics uncovers the prolific and rare metabolic potential of the cyanobacterial genus Moorea.</title>
        <authorList>
            <person name="Leao T."/>
            <person name="Castelao G."/>
            <person name="Korobeynikov A."/>
            <person name="Monroe E.A."/>
            <person name="Podell S."/>
            <person name="Glukhov E."/>
            <person name="Allen E."/>
            <person name="Gerwick W.H."/>
            <person name="Gerwick L."/>
        </authorList>
    </citation>
    <scope>NUCLEOTIDE SEQUENCE [LARGE SCALE GENOMIC DNA]</scope>
    <source>
        <strain evidence="3">JHB</strain>
    </source>
</reference>
<gene>
    <name evidence="2" type="ORF">BJP36_08530</name>
</gene>
<name>A0A1D9FX94_MOOP1</name>
<organism evidence="2 3">
    <name type="scientific">Moorena producens (strain JHB)</name>
    <dbReference type="NCBI Taxonomy" id="1454205"/>
    <lineage>
        <taxon>Bacteria</taxon>
        <taxon>Bacillati</taxon>
        <taxon>Cyanobacteriota</taxon>
        <taxon>Cyanophyceae</taxon>
        <taxon>Coleofasciculales</taxon>
        <taxon>Coleofasciculaceae</taxon>
        <taxon>Moorena</taxon>
    </lineage>
</organism>